<dbReference type="SUPFAM" id="SSF56112">
    <property type="entry name" value="Protein kinase-like (PK-like)"/>
    <property type="match status" value="1"/>
</dbReference>
<dbReference type="InterPro" id="IPR051678">
    <property type="entry name" value="AGP_Transferase"/>
</dbReference>
<reference evidence="2 3" key="1">
    <citation type="submission" date="2015-05" db="EMBL/GenBank/DDBJ databases">
        <title>Whole genome sequence and identification of bacterial endophytes from Costus igneus.</title>
        <authorList>
            <person name="Lee Y.P."/>
            <person name="Gan H.M."/>
            <person name="Eng W."/>
            <person name="Wheatley M.S."/>
            <person name="Caraballo A."/>
            <person name="Polter S."/>
            <person name="Savka M.A."/>
            <person name="Hudson A.O."/>
        </authorList>
    </citation>
    <scope>NUCLEOTIDE SEQUENCE [LARGE SCALE GENOMIC DNA]</scope>
    <source>
        <strain evidence="2 3">RIT379</strain>
    </source>
</reference>
<dbReference type="Gene3D" id="3.90.1200.10">
    <property type="match status" value="1"/>
</dbReference>
<dbReference type="InterPro" id="IPR011009">
    <property type="entry name" value="Kinase-like_dom_sf"/>
</dbReference>
<dbReference type="AlphaFoldDB" id="A0A0J1LHP4"/>
<dbReference type="RefSeq" id="WP_047940290.1">
    <property type="nucleotide sequence ID" value="NZ_LDPH01000001.1"/>
</dbReference>
<accession>A0A0J1LHP4</accession>
<evidence type="ECO:0000313" key="3">
    <source>
        <dbReference type="Proteomes" id="UP000036045"/>
    </source>
</evidence>
<comment type="caution">
    <text evidence="2">The sequence shown here is derived from an EMBL/GenBank/DDBJ whole genome shotgun (WGS) entry which is preliminary data.</text>
</comment>
<dbReference type="Proteomes" id="UP000036045">
    <property type="component" value="Unassembled WGS sequence"/>
</dbReference>
<dbReference type="PANTHER" id="PTHR21310">
    <property type="entry name" value="AMINOGLYCOSIDE PHOSPHOTRANSFERASE-RELATED-RELATED"/>
    <property type="match status" value="1"/>
</dbReference>
<protein>
    <submittedName>
        <fullName evidence="2">Amino acid transporter</fullName>
    </submittedName>
</protein>
<dbReference type="EMBL" id="LDPH01000001">
    <property type="protein sequence ID" value="KLV28595.1"/>
    <property type="molecule type" value="Genomic_DNA"/>
</dbReference>
<keyword evidence="3" id="KW-1185">Reference proteome</keyword>
<dbReference type="Pfam" id="PF01636">
    <property type="entry name" value="APH"/>
    <property type="match status" value="1"/>
</dbReference>
<gene>
    <name evidence="2" type="ORF">ABW02_01805</name>
</gene>
<dbReference type="InterPro" id="IPR002575">
    <property type="entry name" value="Aminoglycoside_PTrfase"/>
</dbReference>
<proteinExistence type="predicted"/>
<evidence type="ECO:0000313" key="2">
    <source>
        <dbReference type="EMBL" id="KLV28595.1"/>
    </source>
</evidence>
<sequence>MNELPLKQLEKLIGSLPSISLVAEQGSTSTVYQVLARSGTYILKSAFDEKYRDWLQTEACVLEKLIGKEFIPVPYYYGFIKEQASSHLIMSYEQGITLTAALNQAKTDTEKCALIQSFGQLLHNLHTTEIMDPFHHVGEWLSERLLKAEYYVKKGWTEGSNELLTLLKNNKPAPINQTIIHGDCTTDNVLVVNGAATKFIDVAGMTVGDPRYDEALAIRSFVHNNRFKEAFYAGYKHYQITMDEFRYFDEGLYEFF</sequence>
<dbReference type="PATRIC" id="fig|1397.4.peg.399"/>
<organism evidence="2 3">
    <name type="scientific">Niallia circulans</name>
    <name type="common">Bacillus circulans</name>
    <dbReference type="NCBI Taxonomy" id="1397"/>
    <lineage>
        <taxon>Bacteria</taxon>
        <taxon>Bacillati</taxon>
        <taxon>Bacillota</taxon>
        <taxon>Bacilli</taxon>
        <taxon>Bacillales</taxon>
        <taxon>Bacillaceae</taxon>
        <taxon>Niallia</taxon>
    </lineage>
</organism>
<evidence type="ECO:0000259" key="1">
    <source>
        <dbReference type="Pfam" id="PF01636"/>
    </source>
</evidence>
<name>A0A0J1LHP4_NIACI</name>
<feature type="domain" description="Aminoglycoside phosphotransferase" evidence="1">
    <location>
        <begin position="24"/>
        <end position="244"/>
    </location>
</feature>